<evidence type="ECO:0000259" key="11">
    <source>
        <dbReference type="PROSITE" id="PS50109"/>
    </source>
</evidence>
<accession>A0ABN0ZAC0</accession>
<dbReference type="InterPro" id="IPR003661">
    <property type="entry name" value="HisK_dim/P_dom"/>
</dbReference>
<dbReference type="Gene3D" id="1.10.287.130">
    <property type="match status" value="1"/>
</dbReference>
<keyword evidence="9" id="KW-0902">Two-component regulatory system</keyword>
<evidence type="ECO:0000256" key="3">
    <source>
        <dbReference type="ARBA" id="ARBA00012438"/>
    </source>
</evidence>
<dbReference type="InterPro" id="IPR004358">
    <property type="entry name" value="Sig_transdc_His_kin-like_C"/>
</dbReference>
<keyword evidence="7" id="KW-0418">Kinase</keyword>
<evidence type="ECO:0000256" key="2">
    <source>
        <dbReference type="ARBA" id="ARBA00004370"/>
    </source>
</evidence>
<dbReference type="CDD" id="cd00082">
    <property type="entry name" value="HisKA"/>
    <property type="match status" value="1"/>
</dbReference>
<evidence type="ECO:0000256" key="8">
    <source>
        <dbReference type="ARBA" id="ARBA00022840"/>
    </source>
</evidence>
<evidence type="ECO:0000256" key="6">
    <source>
        <dbReference type="ARBA" id="ARBA00022741"/>
    </source>
</evidence>
<dbReference type="Pfam" id="PF02518">
    <property type="entry name" value="HATPase_c"/>
    <property type="match status" value="1"/>
</dbReference>
<comment type="subcellular location">
    <subcellularLocation>
        <location evidence="2">Membrane</location>
    </subcellularLocation>
</comment>
<feature type="domain" description="Histidine kinase" evidence="11">
    <location>
        <begin position="108"/>
        <end position="321"/>
    </location>
</feature>
<dbReference type="SMART" id="SM00388">
    <property type="entry name" value="HisKA"/>
    <property type="match status" value="1"/>
</dbReference>
<dbReference type="InterPro" id="IPR036890">
    <property type="entry name" value="HATPase_C_sf"/>
</dbReference>
<keyword evidence="8" id="KW-0067">ATP-binding</keyword>
<dbReference type="CDD" id="cd00075">
    <property type="entry name" value="HATPase"/>
    <property type="match status" value="1"/>
</dbReference>
<keyword evidence="4" id="KW-0597">Phosphoprotein</keyword>
<reference evidence="12 13" key="1">
    <citation type="journal article" date="2019" name="Int. J. Syst. Evol. Microbiol.">
        <title>The Global Catalogue of Microorganisms (GCM) 10K type strain sequencing project: providing services to taxonomists for standard genome sequencing and annotation.</title>
        <authorList>
            <consortium name="The Broad Institute Genomics Platform"/>
            <consortium name="The Broad Institute Genome Sequencing Center for Infectious Disease"/>
            <person name="Wu L."/>
            <person name="Ma J."/>
        </authorList>
    </citation>
    <scope>NUCLEOTIDE SEQUENCE [LARGE SCALE GENOMIC DNA]</scope>
    <source>
        <strain evidence="12 13">JCM 12149</strain>
    </source>
</reference>
<dbReference type="PANTHER" id="PTHR45453:SF1">
    <property type="entry name" value="PHOSPHATE REGULON SENSOR PROTEIN PHOR"/>
    <property type="match status" value="1"/>
</dbReference>
<comment type="catalytic activity">
    <reaction evidence="1">
        <text>ATP + protein L-histidine = ADP + protein N-phospho-L-histidine.</text>
        <dbReference type="EC" id="2.7.13.3"/>
    </reaction>
</comment>
<keyword evidence="13" id="KW-1185">Reference proteome</keyword>
<organism evidence="12 13">
    <name type="scientific">Lentibacillus halophilus</name>
    <dbReference type="NCBI Taxonomy" id="295065"/>
    <lineage>
        <taxon>Bacteria</taxon>
        <taxon>Bacillati</taxon>
        <taxon>Bacillota</taxon>
        <taxon>Bacilli</taxon>
        <taxon>Bacillales</taxon>
        <taxon>Bacillaceae</taxon>
        <taxon>Lentibacillus</taxon>
    </lineage>
</organism>
<sequence>MTMVTVGIVAVAIAAFLSTMAIILVTVLTLLLIGTTLWATMWRYREIGKLSGYLRDISSGNYSMDVRDNEEGELSILKNEIYKVTSMLAEHKSSLQADKTHLTDAISDISHQLKTPLTSMRVMTDLLEDPNLPESKRIEFTHNIHVQLERLDWLVTSLLKLSKIDAGTVQFKQDVILVRDLIEKALESLHAPIDVKNQRVSIQGEDTVSFTGDLNWTAEALVNILKNGIEHTPEEGSMSIRFSENTLFTDIVITDNGPGIPKEDLPYIFNRFHKGKHNSEESVGIGLAMAHGIIANQGGTIDVDSAEGQGTQFHVKFYKHNI</sequence>
<keyword evidence="5" id="KW-0808">Transferase</keyword>
<evidence type="ECO:0000256" key="4">
    <source>
        <dbReference type="ARBA" id="ARBA00022553"/>
    </source>
</evidence>
<dbReference type="SUPFAM" id="SSF47384">
    <property type="entry name" value="Homodimeric domain of signal transducing histidine kinase"/>
    <property type="match status" value="1"/>
</dbReference>
<dbReference type="PROSITE" id="PS50109">
    <property type="entry name" value="HIS_KIN"/>
    <property type="match status" value="1"/>
</dbReference>
<comment type="caution">
    <text evidence="12">The sequence shown here is derived from an EMBL/GenBank/DDBJ whole genome shotgun (WGS) entry which is preliminary data.</text>
</comment>
<dbReference type="InterPro" id="IPR005467">
    <property type="entry name" value="His_kinase_dom"/>
</dbReference>
<evidence type="ECO:0000313" key="13">
    <source>
        <dbReference type="Proteomes" id="UP001501459"/>
    </source>
</evidence>
<dbReference type="InterPro" id="IPR036097">
    <property type="entry name" value="HisK_dim/P_sf"/>
</dbReference>
<evidence type="ECO:0000256" key="1">
    <source>
        <dbReference type="ARBA" id="ARBA00000085"/>
    </source>
</evidence>
<dbReference type="InterPro" id="IPR003594">
    <property type="entry name" value="HATPase_dom"/>
</dbReference>
<evidence type="ECO:0000256" key="7">
    <source>
        <dbReference type="ARBA" id="ARBA00022777"/>
    </source>
</evidence>
<feature type="transmembrane region" description="Helical" evidence="10">
    <location>
        <begin position="6"/>
        <end position="39"/>
    </location>
</feature>
<dbReference type="EMBL" id="BAAADM010000046">
    <property type="protein sequence ID" value="GAA0441332.1"/>
    <property type="molecule type" value="Genomic_DNA"/>
</dbReference>
<name>A0ABN0ZAC0_9BACI</name>
<evidence type="ECO:0000256" key="10">
    <source>
        <dbReference type="SAM" id="Phobius"/>
    </source>
</evidence>
<keyword evidence="6" id="KW-0547">Nucleotide-binding</keyword>
<proteinExistence type="predicted"/>
<keyword evidence="10" id="KW-1133">Transmembrane helix</keyword>
<dbReference type="EC" id="2.7.13.3" evidence="3"/>
<dbReference type="PANTHER" id="PTHR45453">
    <property type="entry name" value="PHOSPHATE REGULON SENSOR PROTEIN PHOR"/>
    <property type="match status" value="1"/>
</dbReference>
<dbReference type="SUPFAM" id="SSF55874">
    <property type="entry name" value="ATPase domain of HSP90 chaperone/DNA topoisomerase II/histidine kinase"/>
    <property type="match status" value="1"/>
</dbReference>
<protein>
    <recommendedName>
        <fullName evidence="3">histidine kinase</fullName>
        <ecNumber evidence="3">2.7.13.3</ecNumber>
    </recommendedName>
</protein>
<gene>
    <name evidence="12" type="ORF">GCM10008983_18090</name>
</gene>
<evidence type="ECO:0000256" key="5">
    <source>
        <dbReference type="ARBA" id="ARBA00022679"/>
    </source>
</evidence>
<keyword evidence="10" id="KW-0472">Membrane</keyword>
<dbReference type="PRINTS" id="PR00344">
    <property type="entry name" value="BCTRLSENSOR"/>
</dbReference>
<dbReference type="Pfam" id="PF00512">
    <property type="entry name" value="HisKA"/>
    <property type="match status" value="1"/>
</dbReference>
<dbReference type="SMART" id="SM00387">
    <property type="entry name" value="HATPase_c"/>
    <property type="match status" value="1"/>
</dbReference>
<keyword evidence="10" id="KW-0812">Transmembrane</keyword>
<dbReference type="Proteomes" id="UP001501459">
    <property type="component" value="Unassembled WGS sequence"/>
</dbReference>
<evidence type="ECO:0000256" key="9">
    <source>
        <dbReference type="ARBA" id="ARBA00023012"/>
    </source>
</evidence>
<dbReference type="Gene3D" id="3.30.565.10">
    <property type="entry name" value="Histidine kinase-like ATPase, C-terminal domain"/>
    <property type="match status" value="1"/>
</dbReference>
<evidence type="ECO:0000313" key="12">
    <source>
        <dbReference type="EMBL" id="GAA0441332.1"/>
    </source>
</evidence>
<dbReference type="InterPro" id="IPR050351">
    <property type="entry name" value="BphY/WalK/GraS-like"/>
</dbReference>